<dbReference type="Proteomes" id="UP000061432">
    <property type="component" value="Chromosome"/>
</dbReference>
<sequence length="156" mass="18593">MPIRPEHRFFYPIDWPQLYDAIRFRRAQGRCEACARPHLQRVFHLGDGRWWDAEVLSWRDSQGRRLRQRLRNEDLLARVRVTRVVLAAAHRNHDTANNESANLAAFCQRCHMLHDRDEHQRRRWRTLFRRKALGDLFQGPYPAVPTAPAVLKPRSP</sequence>
<dbReference type="PATRIC" id="fig|270351.10.peg.1275"/>
<evidence type="ECO:0000313" key="1">
    <source>
        <dbReference type="EMBL" id="BAQ44686.1"/>
    </source>
</evidence>
<dbReference type="KEGG" id="maqu:Maq22A_c06710"/>
<proteinExistence type="predicted"/>
<dbReference type="OrthoDB" id="7066992at2"/>
<protein>
    <submittedName>
        <fullName evidence="1">Uncharacterized protein</fullName>
    </submittedName>
</protein>
<name>A0A0C6EX49_9HYPH</name>
<dbReference type="EMBL" id="AP014704">
    <property type="protein sequence ID" value="BAQ44686.1"/>
    <property type="molecule type" value="Genomic_DNA"/>
</dbReference>
<dbReference type="RefSeq" id="WP_060846152.1">
    <property type="nucleotide sequence ID" value="NZ_AP014704.1"/>
</dbReference>
<organism evidence="1 2">
    <name type="scientific">Methylobacterium aquaticum</name>
    <dbReference type="NCBI Taxonomy" id="270351"/>
    <lineage>
        <taxon>Bacteria</taxon>
        <taxon>Pseudomonadati</taxon>
        <taxon>Pseudomonadota</taxon>
        <taxon>Alphaproteobacteria</taxon>
        <taxon>Hyphomicrobiales</taxon>
        <taxon>Methylobacteriaceae</taxon>
        <taxon>Methylobacterium</taxon>
    </lineage>
</organism>
<gene>
    <name evidence="1" type="ORF">Maq22A_c06710</name>
</gene>
<accession>A0A0C6EX49</accession>
<reference evidence="2" key="2">
    <citation type="submission" date="2015-01" db="EMBL/GenBank/DDBJ databases">
        <title>Complete genome sequence of Methylobacterium aquaticum strain 22A.</title>
        <authorList>
            <person name="Tani A."/>
            <person name="Ogura Y."/>
            <person name="Hayashi T."/>
        </authorList>
    </citation>
    <scope>NUCLEOTIDE SEQUENCE [LARGE SCALE GENOMIC DNA]</scope>
    <source>
        <strain evidence="2">MA-22A</strain>
    </source>
</reference>
<dbReference type="AlphaFoldDB" id="A0A0C6EX49"/>
<dbReference type="STRING" id="270351.Maq22A_c06710"/>
<reference evidence="1 2" key="1">
    <citation type="journal article" date="2015" name="Genome Announc.">
        <title>Complete Genome Sequence of Methylobacterium aquaticum Strain 22A, Isolated from Racomitrium japonicum Moss.</title>
        <authorList>
            <person name="Tani A."/>
            <person name="Ogura Y."/>
            <person name="Hayashi T."/>
            <person name="Kimbara K."/>
        </authorList>
    </citation>
    <scope>NUCLEOTIDE SEQUENCE [LARGE SCALE GENOMIC DNA]</scope>
    <source>
        <strain evidence="1 2">MA-22A</strain>
    </source>
</reference>
<evidence type="ECO:0000313" key="2">
    <source>
        <dbReference type="Proteomes" id="UP000061432"/>
    </source>
</evidence>